<dbReference type="PROSITE" id="PS50196">
    <property type="entry name" value="RANBD1"/>
    <property type="match status" value="1"/>
</dbReference>
<dbReference type="GO" id="GO:0051028">
    <property type="term" value="P:mRNA transport"/>
    <property type="evidence" value="ECO:0007669"/>
    <property type="project" value="UniProtKB-KW"/>
</dbReference>
<evidence type="ECO:0000256" key="5">
    <source>
        <dbReference type="ARBA" id="ARBA00023010"/>
    </source>
</evidence>
<keyword evidence="7" id="KW-0539">Nucleus</keyword>
<dbReference type="InterPro" id="IPR053074">
    <property type="entry name" value="NPC_Nucleoporin"/>
</dbReference>
<evidence type="ECO:0000256" key="4">
    <source>
        <dbReference type="ARBA" id="ARBA00022927"/>
    </source>
</evidence>
<dbReference type="InterPro" id="IPR015007">
    <property type="entry name" value="NUP2/50/61"/>
</dbReference>
<dbReference type="SMART" id="SM00160">
    <property type="entry name" value="RanBD"/>
    <property type="match status" value="1"/>
</dbReference>
<dbReference type="Proteomes" id="UP000738325">
    <property type="component" value="Unassembled WGS sequence"/>
</dbReference>
<name>A0A9P6R0C4_9FUNG</name>
<dbReference type="OrthoDB" id="185618at2759"/>
<dbReference type="Pfam" id="PF00638">
    <property type="entry name" value="Ran_BP1"/>
    <property type="match status" value="1"/>
</dbReference>
<keyword evidence="6" id="KW-0906">Nuclear pore complex</keyword>
<reference evidence="10" key="1">
    <citation type="journal article" date="2020" name="Fungal Divers.">
        <title>Resolving the Mortierellaceae phylogeny through synthesis of multi-gene phylogenetics and phylogenomics.</title>
        <authorList>
            <person name="Vandepol N."/>
            <person name="Liber J."/>
            <person name="Desiro A."/>
            <person name="Na H."/>
            <person name="Kennedy M."/>
            <person name="Barry K."/>
            <person name="Grigoriev I.V."/>
            <person name="Miller A.N."/>
            <person name="O'Donnell K."/>
            <person name="Stajich J.E."/>
            <person name="Bonito G."/>
        </authorList>
    </citation>
    <scope>NUCLEOTIDE SEQUENCE</scope>
    <source>
        <strain evidence="10">REB-010B</strain>
    </source>
</reference>
<evidence type="ECO:0000256" key="6">
    <source>
        <dbReference type="ARBA" id="ARBA00023132"/>
    </source>
</evidence>
<keyword evidence="2" id="KW-0813">Transport</keyword>
<dbReference type="PANTHER" id="PTHR38697">
    <property type="entry name" value="NUCLEAR PORE COMPLEX PROTEIN SIMILAR TO S. CEREVISIAE NUP2 (EUROFUNG)"/>
    <property type="match status" value="1"/>
</dbReference>
<feature type="region of interest" description="Disordered" evidence="8">
    <location>
        <begin position="380"/>
        <end position="545"/>
    </location>
</feature>
<feature type="compositionally biased region" description="Polar residues" evidence="8">
    <location>
        <begin position="388"/>
        <end position="399"/>
    </location>
</feature>
<dbReference type="GO" id="GO:0015031">
    <property type="term" value="P:protein transport"/>
    <property type="evidence" value="ECO:0007669"/>
    <property type="project" value="UniProtKB-KW"/>
</dbReference>
<evidence type="ECO:0000313" key="10">
    <source>
        <dbReference type="EMBL" id="KAG0307208.1"/>
    </source>
</evidence>
<dbReference type="Gene3D" id="2.30.29.30">
    <property type="entry name" value="Pleckstrin-homology domain (PH domain)/Phosphotyrosine-binding domain (PTB)"/>
    <property type="match status" value="1"/>
</dbReference>
<proteinExistence type="predicted"/>
<sequence length="651" mass="67329">MSKRGTENQITKDSYERDDDDDSSSVMGTFRKASNDELARRPMKAMRRLGSRTSSNLSDEGAKRGSPFASMSPLSTPSSQNSQPDSTTTNNKSSNPFANISFGVAPSSSASTTSTTTATAATSQPGFAGFGGFGHPAASAALTTKPANSTTLSSGTFTFNMGSNATPLSKVESNNTTSAATATAASSSSSSSGQAPELNAQDREAYNRNLRGVNQSFLKKCQKAMEEFPSVNLAQLFNQYISHRMKVRSAYFGVEEPKAIVVGISKRTRENSADESAPGNGITRIGSGSGSSPKMGFGLPINIMASTAPKKPFGGISNNNNSTTSTLTNSNNDKSDASLASSSSLSVSSAPTGPLASPSAFPSMPVGGVFGGFGSSTMKGAVDPPKNPTSWNFSTPSSNSFGTPSSTAPTTSLTPPPTTTTTTTTSTATTGSTGFSTSAASTGFGGSSFGTTAPSSTSFSGSSPKPFSFNPPKPFAFGTPAGGNSTGSLAGAGGFGGAAPKPFAFQVPSASSTPASQDDNEADEGSKDPMDGKSEVVDTREGEEDEQTVFEVRAKLYGFTDSEVKDLGVGQFRVNENNETKRRRMIMRGEALGHLKLNSWVIPNMPARRDKTSVTLFAVVDGKPKKFVVRVKEEASAEALVKALVAEQDKS</sequence>
<feature type="region of interest" description="Disordered" evidence="8">
    <location>
        <begin position="1"/>
        <end position="122"/>
    </location>
</feature>
<dbReference type="PANTHER" id="PTHR38697:SF1">
    <property type="entry name" value="NUCLEAR PORE COMPLEX PROTEIN SIMILAR TO S. CEREVISIAE NUP2 (EUROFUNG)"/>
    <property type="match status" value="1"/>
</dbReference>
<dbReference type="SUPFAM" id="SSF50729">
    <property type="entry name" value="PH domain-like"/>
    <property type="match status" value="1"/>
</dbReference>
<feature type="compositionally biased region" description="Low complexity" evidence="8">
    <location>
        <begin position="107"/>
        <end position="122"/>
    </location>
</feature>
<feature type="compositionally biased region" description="Low complexity" evidence="8">
    <location>
        <begin position="317"/>
        <end position="350"/>
    </location>
</feature>
<feature type="compositionally biased region" description="Polar residues" evidence="8">
    <location>
        <begin position="508"/>
        <end position="517"/>
    </location>
</feature>
<gene>
    <name evidence="10" type="ORF">BGZ99_001512</name>
</gene>
<feature type="region of interest" description="Disordered" evidence="8">
    <location>
        <begin position="168"/>
        <end position="199"/>
    </location>
</feature>
<organism evidence="10 11">
    <name type="scientific">Dissophora globulifera</name>
    <dbReference type="NCBI Taxonomy" id="979702"/>
    <lineage>
        <taxon>Eukaryota</taxon>
        <taxon>Fungi</taxon>
        <taxon>Fungi incertae sedis</taxon>
        <taxon>Mucoromycota</taxon>
        <taxon>Mortierellomycotina</taxon>
        <taxon>Mortierellomycetes</taxon>
        <taxon>Mortierellales</taxon>
        <taxon>Mortierellaceae</taxon>
        <taxon>Dissophora</taxon>
    </lineage>
</organism>
<dbReference type="EMBL" id="JAAAIP010001392">
    <property type="protein sequence ID" value="KAG0307208.1"/>
    <property type="molecule type" value="Genomic_DNA"/>
</dbReference>
<dbReference type="AlphaFoldDB" id="A0A9P6R0C4"/>
<feature type="region of interest" description="Disordered" evidence="8">
    <location>
        <begin position="312"/>
        <end position="360"/>
    </location>
</feature>
<feature type="compositionally biased region" description="Basic residues" evidence="8">
    <location>
        <begin position="41"/>
        <end position="50"/>
    </location>
</feature>
<evidence type="ECO:0000256" key="2">
    <source>
        <dbReference type="ARBA" id="ARBA00022448"/>
    </source>
</evidence>
<feature type="compositionally biased region" description="Basic and acidic residues" evidence="8">
    <location>
        <begin position="524"/>
        <end position="540"/>
    </location>
</feature>
<feature type="domain" description="RanBD1" evidence="9">
    <location>
        <begin position="526"/>
        <end position="651"/>
    </location>
</feature>
<feature type="compositionally biased region" description="Low complexity" evidence="8">
    <location>
        <begin position="400"/>
        <end position="442"/>
    </location>
</feature>
<feature type="compositionally biased region" description="Low complexity" evidence="8">
    <location>
        <begin position="449"/>
        <end position="468"/>
    </location>
</feature>
<evidence type="ECO:0000256" key="7">
    <source>
        <dbReference type="ARBA" id="ARBA00023242"/>
    </source>
</evidence>
<feature type="region of interest" description="Disordered" evidence="8">
    <location>
        <begin position="269"/>
        <end position="291"/>
    </location>
</feature>
<dbReference type="CDD" id="cd13170">
    <property type="entry name" value="RanBD_NUP50"/>
    <property type="match status" value="1"/>
</dbReference>
<comment type="caution">
    <text evidence="10">The sequence shown here is derived from an EMBL/GenBank/DDBJ whole genome shotgun (WGS) entry which is preliminary data.</text>
</comment>
<protein>
    <recommendedName>
        <fullName evidence="9">RanBD1 domain-containing protein</fullName>
    </recommendedName>
</protein>
<evidence type="ECO:0000259" key="9">
    <source>
        <dbReference type="PROSITE" id="PS50196"/>
    </source>
</evidence>
<keyword evidence="11" id="KW-1185">Reference proteome</keyword>
<dbReference type="GO" id="GO:0005643">
    <property type="term" value="C:nuclear pore"/>
    <property type="evidence" value="ECO:0007669"/>
    <property type="project" value="UniProtKB-SubCell"/>
</dbReference>
<dbReference type="InterPro" id="IPR000156">
    <property type="entry name" value="Ran_bind_dom"/>
</dbReference>
<dbReference type="InterPro" id="IPR011993">
    <property type="entry name" value="PH-like_dom_sf"/>
</dbReference>
<evidence type="ECO:0000256" key="1">
    <source>
        <dbReference type="ARBA" id="ARBA00004567"/>
    </source>
</evidence>
<accession>A0A9P6R0C4</accession>
<feature type="compositionally biased region" description="Polar residues" evidence="8">
    <location>
        <begin position="72"/>
        <end position="98"/>
    </location>
</feature>
<dbReference type="Pfam" id="PF08911">
    <property type="entry name" value="NUP50"/>
    <property type="match status" value="1"/>
</dbReference>
<keyword evidence="5" id="KW-0811">Translocation</keyword>
<comment type="subcellular location">
    <subcellularLocation>
        <location evidence="1">Nucleus</location>
        <location evidence="1">Nuclear pore complex</location>
    </subcellularLocation>
</comment>
<evidence type="ECO:0000313" key="11">
    <source>
        <dbReference type="Proteomes" id="UP000738325"/>
    </source>
</evidence>
<evidence type="ECO:0000256" key="3">
    <source>
        <dbReference type="ARBA" id="ARBA00022816"/>
    </source>
</evidence>
<feature type="compositionally biased region" description="Low complexity" evidence="8">
    <location>
        <begin position="173"/>
        <end position="192"/>
    </location>
</feature>
<evidence type="ECO:0000256" key="8">
    <source>
        <dbReference type="SAM" id="MobiDB-lite"/>
    </source>
</evidence>
<keyword evidence="4" id="KW-0653">Protein transport</keyword>
<feature type="compositionally biased region" description="Gly residues" evidence="8">
    <location>
        <begin position="480"/>
        <end position="497"/>
    </location>
</feature>
<keyword evidence="3" id="KW-0509">mRNA transport</keyword>